<organism evidence="4 5">
    <name type="scientific">Ridgeia piscesae</name>
    <name type="common">Tubeworm</name>
    <dbReference type="NCBI Taxonomy" id="27915"/>
    <lineage>
        <taxon>Eukaryota</taxon>
        <taxon>Metazoa</taxon>
        <taxon>Spiralia</taxon>
        <taxon>Lophotrochozoa</taxon>
        <taxon>Annelida</taxon>
        <taxon>Polychaeta</taxon>
        <taxon>Sedentaria</taxon>
        <taxon>Canalipalpata</taxon>
        <taxon>Sabellida</taxon>
        <taxon>Siboglinidae</taxon>
        <taxon>Ridgeia</taxon>
    </lineage>
</organism>
<dbReference type="PANTHER" id="PTHR10122">
    <property type="entry name" value="CYTOCHROME C OXIDASE SUBUNIT 5B, MITOCHONDRIAL"/>
    <property type="match status" value="1"/>
</dbReference>
<proteinExistence type="predicted"/>
<dbReference type="EMBL" id="JAODUO010000052">
    <property type="protein sequence ID" value="KAK2191491.1"/>
    <property type="molecule type" value="Genomic_DNA"/>
</dbReference>
<dbReference type="Gene3D" id="2.60.11.10">
    <property type="entry name" value="Cytochrome c oxidase, subunit Vb"/>
    <property type="match status" value="1"/>
</dbReference>
<keyword evidence="5" id="KW-1185">Reference proteome</keyword>
<feature type="binding site" evidence="3">
    <location>
        <position position="126"/>
    </location>
    <ligand>
        <name>Zn(2+)</name>
        <dbReference type="ChEBI" id="CHEBI:29105"/>
    </ligand>
</feature>
<evidence type="ECO:0000313" key="4">
    <source>
        <dbReference type="EMBL" id="KAK2191491.1"/>
    </source>
</evidence>
<name>A0AAD9PB09_RIDPI</name>
<comment type="caution">
    <text evidence="4">The sequence shown here is derived from an EMBL/GenBank/DDBJ whole genome shotgun (WGS) entry which is preliminary data.</text>
</comment>
<dbReference type="PROSITE" id="PS51359">
    <property type="entry name" value="COX5B_2"/>
    <property type="match status" value="1"/>
</dbReference>
<dbReference type="InterPro" id="IPR002124">
    <property type="entry name" value="Cyt_c_oxidase_su5b"/>
</dbReference>
<dbReference type="PANTHER" id="PTHR10122:SF0">
    <property type="entry name" value="CYTOCHROME C OXIDASE SUBUNIT 5B, ISOFORM A-RELATED"/>
    <property type="match status" value="1"/>
</dbReference>
<dbReference type="GO" id="GO:0005740">
    <property type="term" value="C:mitochondrial envelope"/>
    <property type="evidence" value="ECO:0007669"/>
    <property type="project" value="InterPro"/>
</dbReference>
<dbReference type="GO" id="GO:0046872">
    <property type="term" value="F:metal ion binding"/>
    <property type="evidence" value="ECO:0007669"/>
    <property type="project" value="UniProtKB-KW"/>
</dbReference>
<feature type="binding site" evidence="3">
    <location>
        <position position="104"/>
    </location>
    <ligand>
        <name>Zn(2+)</name>
        <dbReference type="ChEBI" id="CHEBI:29105"/>
    </ligand>
</feature>
<evidence type="ECO:0000256" key="1">
    <source>
        <dbReference type="ARBA" id="ARBA00022723"/>
    </source>
</evidence>
<keyword evidence="2 3" id="KW-0862">Zinc</keyword>
<dbReference type="GO" id="GO:0006123">
    <property type="term" value="P:mitochondrial electron transport, cytochrome c to oxygen"/>
    <property type="evidence" value="ECO:0007669"/>
    <property type="project" value="InterPro"/>
</dbReference>
<feature type="binding site" evidence="3">
    <location>
        <position position="128"/>
    </location>
    <ligand>
        <name>Zn(2+)</name>
        <dbReference type="ChEBI" id="CHEBI:29105"/>
    </ligand>
</feature>
<reference evidence="4" key="1">
    <citation type="journal article" date="2023" name="Mol. Biol. Evol.">
        <title>Third-Generation Sequencing Reveals the Adaptive Role of the Epigenome in Three Deep-Sea Polychaetes.</title>
        <authorList>
            <person name="Perez M."/>
            <person name="Aroh O."/>
            <person name="Sun Y."/>
            <person name="Lan Y."/>
            <person name="Juniper S.K."/>
            <person name="Young C.R."/>
            <person name="Angers B."/>
            <person name="Qian P.Y."/>
        </authorList>
    </citation>
    <scope>NUCLEOTIDE SEQUENCE</scope>
    <source>
        <strain evidence="4">R07B-5</strain>
    </source>
</reference>
<dbReference type="AlphaFoldDB" id="A0AAD9PB09"/>
<protein>
    <recommendedName>
        <fullName evidence="6">Cytochrome c oxidase subunit Vb</fullName>
    </recommendedName>
</protein>
<dbReference type="GO" id="GO:0045277">
    <property type="term" value="C:respiratory chain complex IV"/>
    <property type="evidence" value="ECO:0007669"/>
    <property type="project" value="InterPro"/>
</dbReference>
<evidence type="ECO:0000256" key="3">
    <source>
        <dbReference type="PIRSR" id="PIRSR602124-1"/>
    </source>
</evidence>
<evidence type="ECO:0000313" key="5">
    <source>
        <dbReference type="Proteomes" id="UP001209878"/>
    </source>
</evidence>
<sequence length="144" mass="16191">MASLLTKTAAQVARRTLLPLSSRLYSSESPVYSRVDPVKGKVADDKVDMPDTLGHAVGTERFELLAKAAGNEDPFELNIKKRAKGTRGEPTIIPSMYHYRLVGCICEEDAVSINWMYLYKGEPRRCNCGYWFKLVDLEVPDYGQ</sequence>
<dbReference type="Pfam" id="PF01215">
    <property type="entry name" value="COX5B"/>
    <property type="match status" value="1"/>
</dbReference>
<dbReference type="CDD" id="cd00924">
    <property type="entry name" value="Cyt_c_Oxidase_Vb"/>
    <property type="match status" value="1"/>
</dbReference>
<evidence type="ECO:0008006" key="6">
    <source>
        <dbReference type="Google" id="ProtNLM"/>
    </source>
</evidence>
<feature type="binding site" evidence="3">
    <location>
        <position position="106"/>
    </location>
    <ligand>
        <name>Zn(2+)</name>
        <dbReference type="ChEBI" id="CHEBI:29105"/>
    </ligand>
</feature>
<dbReference type="InterPro" id="IPR036972">
    <property type="entry name" value="Cyt_c_oxidase_su5b_sf"/>
</dbReference>
<dbReference type="Proteomes" id="UP001209878">
    <property type="component" value="Unassembled WGS sequence"/>
</dbReference>
<dbReference type="FunFam" id="2.60.11.10:FF:000004">
    <property type="entry name" value="Cytochrome c oxidase subunit 5B"/>
    <property type="match status" value="1"/>
</dbReference>
<keyword evidence="1 3" id="KW-0479">Metal-binding</keyword>
<accession>A0AAD9PB09</accession>
<evidence type="ECO:0000256" key="2">
    <source>
        <dbReference type="ARBA" id="ARBA00022833"/>
    </source>
</evidence>
<dbReference type="SUPFAM" id="SSF57802">
    <property type="entry name" value="Rubredoxin-like"/>
    <property type="match status" value="1"/>
</dbReference>
<gene>
    <name evidence="4" type="ORF">NP493_49g01035</name>
</gene>